<comment type="similarity">
    <text evidence="1">Belongs to the P-Pant transferase superfamily. Gsp/Sfp/HetI/AcpT family.</text>
</comment>
<evidence type="ECO:0000256" key="1">
    <source>
        <dbReference type="ARBA" id="ARBA00010990"/>
    </source>
</evidence>
<evidence type="ECO:0000259" key="3">
    <source>
        <dbReference type="Pfam" id="PF01648"/>
    </source>
</evidence>
<dbReference type="Proteomes" id="UP000248749">
    <property type="component" value="Unassembled WGS sequence"/>
</dbReference>
<evidence type="ECO:0000313" key="4">
    <source>
        <dbReference type="EMBL" id="PZG02565.1"/>
    </source>
</evidence>
<sequence>MLRLIVGRRIRVAVADQRLLVRWASTPPAELRGPAALAGRWDPAQRGAWSVERLAARALLRMLLVEELGPAAGDTPLAAYPTGQPYLPDWPRIGVSLSHDAGTVAAALGLGVPVGVDVQTPVPAPPALLRRCCAPPVQAALDRLPAAVRDREFAWIWSVQEACVKATGAGLAGAPWTVPVPYRRRAGRWRDLRWRSLRGRSRVPVSVAWRLRGGAR</sequence>
<dbReference type="GO" id="GO:0005829">
    <property type="term" value="C:cytosol"/>
    <property type="evidence" value="ECO:0007669"/>
    <property type="project" value="TreeGrafter"/>
</dbReference>
<dbReference type="AlphaFoldDB" id="A0A2W2DBF5"/>
<dbReference type="GO" id="GO:0008897">
    <property type="term" value="F:holo-[acyl-carrier-protein] synthase activity"/>
    <property type="evidence" value="ECO:0007669"/>
    <property type="project" value="InterPro"/>
</dbReference>
<dbReference type="SUPFAM" id="SSF56214">
    <property type="entry name" value="4'-phosphopantetheinyl transferase"/>
    <property type="match status" value="2"/>
</dbReference>
<dbReference type="InterPro" id="IPR050559">
    <property type="entry name" value="P-Pant_transferase_sf"/>
</dbReference>
<dbReference type="Pfam" id="PF01648">
    <property type="entry name" value="ACPS"/>
    <property type="match status" value="1"/>
</dbReference>
<keyword evidence="5" id="KW-1185">Reference proteome</keyword>
<proteinExistence type="inferred from homology"/>
<dbReference type="InterPro" id="IPR008278">
    <property type="entry name" value="4-PPantetheinyl_Trfase_dom"/>
</dbReference>
<name>A0A2W2DBF5_9ACTN</name>
<reference evidence="4 5" key="1">
    <citation type="submission" date="2018-01" db="EMBL/GenBank/DDBJ databases">
        <title>Draft genome sequence of Salinispora sp. 13K206.</title>
        <authorList>
            <person name="Sahin N."/>
            <person name="Saygin H."/>
            <person name="Ay H."/>
        </authorList>
    </citation>
    <scope>NUCLEOTIDE SEQUENCE [LARGE SCALE GENOMIC DNA]</scope>
    <source>
        <strain evidence="4 5">13K206</strain>
    </source>
</reference>
<dbReference type="OrthoDB" id="3696724at2"/>
<dbReference type="PANTHER" id="PTHR12215">
    <property type="entry name" value="PHOSPHOPANTETHEINE TRANSFERASE"/>
    <property type="match status" value="1"/>
</dbReference>
<dbReference type="EMBL" id="POUB01000007">
    <property type="protein sequence ID" value="PZG02565.1"/>
    <property type="molecule type" value="Genomic_DNA"/>
</dbReference>
<dbReference type="Gene3D" id="3.90.470.20">
    <property type="entry name" value="4'-phosphopantetheinyl transferase domain"/>
    <property type="match status" value="1"/>
</dbReference>
<dbReference type="GO" id="GO:0000287">
    <property type="term" value="F:magnesium ion binding"/>
    <property type="evidence" value="ECO:0007669"/>
    <property type="project" value="InterPro"/>
</dbReference>
<dbReference type="PANTHER" id="PTHR12215:SF15">
    <property type="entry name" value="4'-PHOSPHOPANTETHEINYL TRANSFERASE SUPERFAMILY-RELATED"/>
    <property type="match status" value="1"/>
</dbReference>
<dbReference type="InterPro" id="IPR037143">
    <property type="entry name" value="4-PPantetheinyl_Trfase_dom_sf"/>
</dbReference>
<gene>
    <name evidence="4" type="ORF">C1I99_02200</name>
</gene>
<accession>A0A2W2DBF5</accession>
<evidence type="ECO:0000256" key="2">
    <source>
        <dbReference type="ARBA" id="ARBA00022679"/>
    </source>
</evidence>
<protein>
    <submittedName>
        <fullName evidence="4">4-phosphopantetheinyl transferase</fullName>
    </submittedName>
</protein>
<dbReference type="GO" id="GO:0019878">
    <property type="term" value="P:lysine biosynthetic process via aminoadipic acid"/>
    <property type="evidence" value="ECO:0007669"/>
    <property type="project" value="TreeGrafter"/>
</dbReference>
<comment type="caution">
    <text evidence="4">The sequence shown here is derived from an EMBL/GenBank/DDBJ whole genome shotgun (WGS) entry which is preliminary data.</text>
</comment>
<organism evidence="4 5">
    <name type="scientific">Micromonospora deserti</name>
    <dbReference type="NCBI Taxonomy" id="2070366"/>
    <lineage>
        <taxon>Bacteria</taxon>
        <taxon>Bacillati</taxon>
        <taxon>Actinomycetota</taxon>
        <taxon>Actinomycetes</taxon>
        <taxon>Micromonosporales</taxon>
        <taxon>Micromonosporaceae</taxon>
        <taxon>Micromonospora</taxon>
    </lineage>
</organism>
<keyword evidence="2 4" id="KW-0808">Transferase</keyword>
<feature type="domain" description="4'-phosphopantetheinyl transferase" evidence="3">
    <location>
        <begin position="113"/>
        <end position="172"/>
    </location>
</feature>
<evidence type="ECO:0000313" key="5">
    <source>
        <dbReference type="Proteomes" id="UP000248749"/>
    </source>
</evidence>